<evidence type="ECO:0000313" key="2">
    <source>
        <dbReference type="Proteomes" id="UP001055879"/>
    </source>
</evidence>
<evidence type="ECO:0000313" key="1">
    <source>
        <dbReference type="EMBL" id="KAI3758409.1"/>
    </source>
</evidence>
<comment type="caution">
    <text evidence="1">The sequence shown here is derived from an EMBL/GenBank/DDBJ whole genome shotgun (WGS) entry which is preliminary data.</text>
</comment>
<dbReference type="EMBL" id="CM042048">
    <property type="protein sequence ID" value="KAI3758409.1"/>
    <property type="molecule type" value="Genomic_DNA"/>
</dbReference>
<reference evidence="1 2" key="2">
    <citation type="journal article" date="2022" name="Mol. Ecol. Resour.">
        <title>The genomes of chicory, endive, great burdock and yacon provide insights into Asteraceae paleo-polyploidization history and plant inulin production.</title>
        <authorList>
            <person name="Fan W."/>
            <person name="Wang S."/>
            <person name="Wang H."/>
            <person name="Wang A."/>
            <person name="Jiang F."/>
            <person name="Liu H."/>
            <person name="Zhao H."/>
            <person name="Xu D."/>
            <person name="Zhang Y."/>
        </authorList>
    </citation>
    <scope>NUCLEOTIDE SEQUENCE [LARGE SCALE GENOMIC DNA]</scope>
    <source>
        <strain evidence="2">cv. Niubang</strain>
    </source>
</reference>
<name>A0ACB9EHE0_ARCLA</name>
<keyword evidence="2" id="KW-1185">Reference proteome</keyword>
<proteinExistence type="predicted"/>
<dbReference type="Proteomes" id="UP001055879">
    <property type="component" value="Linkage Group LG02"/>
</dbReference>
<sequence length="85" mass="9742">MLIWVLRLRAFTMEVLTMYFNNPMWPERGPIVVAGLDRKNAGKSATYGKVFVLDGILQLTEKDECAYQEMIAHLPLCILTYFGDI</sequence>
<reference evidence="2" key="1">
    <citation type="journal article" date="2022" name="Mol. Ecol. Resour.">
        <title>The genomes of chicory, endive, great burdock and yacon provide insights into Asteraceae palaeo-polyploidization history and plant inulin production.</title>
        <authorList>
            <person name="Fan W."/>
            <person name="Wang S."/>
            <person name="Wang H."/>
            <person name="Wang A."/>
            <person name="Jiang F."/>
            <person name="Liu H."/>
            <person name="Zhao H."/>
            <person name="Xu D."/>
            <person name="Zhang Y."/>
        </authorList>
    </citation>
    <scope>NUCLEOTIDE SEQUENCE [LARGE SCALE GENOMIC DNA]</scope>
    <source>
        <strain evidence="2">cv. Niubang</strain>
    </source>
</reference>
<accession>A0ACB9EHE0</accession>
<gene>
    <name evidence="1" type="ORF">L6452_05970</name>
</gene>
<protein>
    <submittedName>
        <fullName evidence="1">Uncharacterized protein</fullName>
    </submittedName>
</protein>
<organism evidence="1 2">
    <name type="scientific">Arctium lappa</name>
    <name type="common">Greater burdock</name>
    <name type="synonym">Lappa major</name>
    <dbReference type="NCBI Taxonomy" id="4217"/>
    <lineage>
        <taxon>Eukaryota</taxon>
        <taxon>Viridiplantae</taxon>
        <taxon>Streptophyta</taxon>
        <taxon>Embryophyta</taxon>
        <taxon>Tracheophyta</taxon>
        <taxon>Spermatophyta</taxon>
        <taxon>Magnoliopsida</taxon>
        <taxon>eudicotyledons</taxon>
        <taxon>Gunneridae</taxon>
        <taxon>Pentapetalae</taxon>
        <taxon>asterids</taxon>
        <taxon>campanulids</taxon>
        <taxon>Asterales</taxon>
        <taxon>Asteraceae</taxon>
        <taxon>Carduoideae</taxon>
        <taxon>Cardueae</taxon>
        <taxon>Arctiinae</taxon>
        <taxon>Arctium</taxon>
    </lineage>
</organism>